<dbReference type="Pfam" id="PF00432">
    <property type="entry name" value="Prenyltrans"/>
    <property type="match status" value="2"/>
</dbReference>
<dbReference type="Pfam" id="PF13243">
    <property type="entry name" value="SQHop_cyclase_C"/>
    <property type="match status" value="1"/>
</dbReference>
<dbReference type="STRING" id="1712654.A7C91_05540"/>
<evidence type="ECO:0008006" key="6">
    <source>
        <dbReference type="Google" id="ProtNLM"/>
    </source>
</evidence>
<feature type="domain" description="Prenyltransferase alpha-alpha toroid" evidence="2">
    <location>
        <begin position="64"/>
        <end position="106"/>
    </location>
</feature>
<name>A0A172WHA3_9EURY</name>
<reference evidence="5" key="1">
    <citation type="journal article" date="2016" name="Syst. Appl. Microbiol.">
        <title>Thermococcus piezophilus sp. nov., a novel hyperthermophilic and piezophilic archaeon with a broad pressure range for growth, isolated from a deepest hydrothermal vent at the Mid-Cayman Rise.</title>
        <authorList>
            <person name="Dalmasso C."/>
            <person name="Oger P."/>
            <person name="Selva G."/>
            <person name="Courtine D."/>
            <person name="L'Haridon S."/>
            <person name="Garlaschelli A."/>
            <person name="Roussel E."/>
            <person name="Miyazaki J."/>
            <person name="Reveillaud J."/>
            <person name="Jebbar M."/>
            <person name="Takai K."/>
            <person name="Maignien L."/>
            <person name="Alain K."/>
        </authorList>
    </citation>
    <scope>NUCLEOTIDE SEQUENCE [LARGE SCALE GENOMIC DNA]</scope>
    <source>
        <strain evidence="5">CDGS</strain>
    </source>
</reference>
<evidence type="ECO:0000259" key="2">
    <source>
        <dbReference type="Pfam" id="PF00432"/>
    </source>
</evidence>
<proteinExistence type="predicted"/>
<dbReference type="KEGG" id="tpie:A7C91_05540"/>
<accession>A0A172WHA3</accession>
<dbReference type="RefSeq" id="WP_068665653.1">
    <property type="nucleotide sequence ID" value="NZ_CP015520.1"/>
</dbReference>
<sequence length="740" mass="82932">MKKVLALILVVLMLIPVISASTIDGSVRFLRDAANSTKQTREISLALMALSGAVDDLTSGVIINPNIESLVETLLTNQNPDGGWGFYPGETSNVLDTAYAVIALKKAYPYLGTEERLKVRSAIERGISYLILAKNQNGWGYVPETPTSCYPTVVAIWALGESGYTYNSQTVRDAIKYLENASCEISDYEALALKLIAYHSTGYPVDKETIDEVKDVLLNGEITMKERAMLTYVLVLYTPLDFDTARILTKLESYSKTSNDLVYWMNTPNLFSSTELIATTSFALMALSTSFEVLPPSEIKNPYEMPCQALKNMQNPDGGWGLTLNSPSDEKATYYALKAIEACYPEKESIDRAVAWARDAFQKDAVWMKQNGRMSVGYYYALETLLMYNTLTDEEKEQAIELIKGSQLDYGLWGNTILGPQPYETALAIKALRDLGVSPDDPLIQKAKDWLLSITDGGWGTYVTTRYFSYMLKPDVLTTITVLEALDGIATREELQPHIEWLIEQRVNGGWPYWKVYYIWEKNREYPGTPSVELTVRTTDLLLKYGYNYTNETLNFVMDARDSGLIENNTIGIASAILYLSRFQYIPPVDLYDVERALNEDIFHIITPGIDNESVSEIVTTLNDLFAGGFIEANSTTIGEESYIVMANFGEYSIREYNPYLRFHFENGTVTVGNVTVPTDKAVVLIPGKTPKGVVLFIFYEPENAEIVKEIFTTGFIRYLRGDALVLLNENSRVRVIVVG</sequence>
<keyword evidence="1" id="KW-0677">Repeat</keyword>
<evidence type="ECO:0000313" key="5">
    <source>
        <dbReference type="Proteomes" id="UP000076969"/>
    </source>
</evidence>
<dbReference type="InterPro" id="IPR032696">
    <property type="entry name" value="SQ_cyclase_C"/>
</dbReference>
<dbReference type="OrthoDB" id="86043at2157"/>
<dbReference type="InterPro" id="IPR001330">
    <property type="entry name" value="Prenyltrans"/>
</dbReference>
<evidence type="ECO:0000256" key="1">
    <source>
        <dbReference type="ARBA" id="ARBA00022737"/>
    </source>
</evidence>
<dbReference type="GO" id="GO:0003824">
    <property type="term" value="F:catalytic activity"/>
    <property type="evidence" value="ECO:0007669"/>
    <property type="project" value="InterPro"/>
</dbReference>
<evidence type="ECO:0000259" key="3">
    <source>
        <dbReference type="Pfam" id="PF13243"/>
    </source>
</evidence>
<gene>
    <name evidence="4" type="ORF">A7C91_05540</name>
</gene>
<organism evidence="4 5">
    <name type="scientific">Thermococcus piezophilus</name>
    <dbReference type="NCBI Taxonomy" id="1712654"/>
    <lineage>
        <taxon>Archaea</taxon>
        <taxon>Methanobacteriati</taxon>
        <taxon>Methanobacteriota</taxon>
        <taxon>Thermococci</taxon>
        <taxon>Thermococcales</taxon>
        <taxon>Thermococcaceae</taxon>
        <taxon>Thermococcus</taxon>
    </lineage>
</organism>
<dbReference type="Gene3D" id="1.50.10.20">
    <property type="match status" value="4"/>
</dbReference>
<dbReference type="InterPro" id="IPR008930">
    <property type="entry name" value="Terpenoid_cyclase/PrenylTrfase"/>
</dbReference>
<dbReference type="SUPFAM" id="SSF48239">
    <property type="entry name" value="Terpenoid cyclases/Protein prenyltransferases"/>
    <property type="match status" value="2"/>
</dbReference>
<protein>
    <recommendedName>
        <fullName evidence="6">Squalene cyclase C-terminal domain-containing protein</fullName>
    </recommendedName>
</protein>
<dbReference type="EMBL" id="CP015520">
    <property type="protein sequence ID" value="ANF22695.1"/>
    <property type="molecule type" value="Genomic_DNA"/>
</dbReference>
<feature type="domain" description="Squalene cyclase C-terminal" evidence="3">
    <location>
        <begin position="391"/>
        <end position="511"/>
    </location>
</feature>
<dbReference type="CDD" id="cd00688">
    <property type="entry name" value="ISOPREN_C2_like"/>
    <property type="match status" value="2"/>
</dbReference>
<evidence type="ECO:0000313" key="4">
    <source>
        <dbReference type="EMBL" id="ANF22695.1"/>
    </source>
</evidence>
<feature type="domain" description="Prenyltransferase alpha-alpha toroid" evidence="2">
    <location>
        <begin position="275"/>
        <end position="357"/>
    </location>
</feature>
<keyword evidence="5" id="KW-1185">Reference proteome</keyword>
<dbReference type="Proteomes" id="UP000076969">
    <property type="component" value="Chromosome"/>
</dbReference>
<dbReference type="AlphaFoldDB" id="A0A172WHA3"/>
<dbReference type="GeneID" id="28495636"/>